<dbReference type="Gene3D" id="2.170.270.10">
    <property type="entry name" value="SET domain"/>
    <property type="match status" value="1"/>
</dbReference>
<proteinExistence type="predicted"/>
<dbReference type="AlphaFoldDB" id="K0R1T0"/>
<evidence type="ECO:0000313" key="3">
    <source>
        <dbReference type="Proteomes" id="UP000266841"/>
    </source>
</evidence>
<feature type="domain" description="SET" evidence="1">
    <location>
        <begin position="207"/>
        <end position="365"/>
    </location>
</feature>
<dbReference type="InterPro" id="IPR046341">
    <property type="entry name" value="SET_dom_sf"/>
</dbReference>
<accession>K0R1T0</accession>
<evidence type="ECO:0000313" key="2">
    <source>
        <dbReference type="EMBL" id="EJK45935.1"/>
    </source>
</evidence>
<gene>
    <name evidence="2" type="ORF">THAOC_35425</name>
</gene>
<dbReference type="InterPro" id="IPR001214">
    <property type="entry name" value="SET_dom"/>
</dbReference>
<dbReference type="EMBL" id="AGNL01048131">
    <property type="protein sequence ID" value="EJK45935.1"/>
    <property type="molecule type" value="Genomic_DNA"/>
</dbReference>
<dbReference type="Proteomes" id="UP000266841">
    <property type="component" value="Unassembled WGS sequence"/>
</dbReference>
<sequence length="592" mass="66672">MVGCRGRQCCRNSLYLTALSGLIGATVACDLYLARFGLGVFTGRSIKAGDVLENEAEALIPLYDSKTIDDPTNHSPLREYVWNSLSTLPELGIVGSTNRSAAFWYSGGLAAVAPCTSWNFNLQLSGSGWLPGVSRRNLVEDGMVPPRTSPQAGAYAYRHGLSYVATQNIEPGDELVVACTDDDFNPLEMKVQSNPFVPNDERYMCLDNVRSDESELDEAGKGLFATKSLSKGDTILSSPVVPIHRKELSGDGTGGTAPSGINAYQLLINYALGHEDSDLLILPYGPFVNYLNNRPRGESANAMLRWKSTEVQEGQTASRRLQYHHPELLKMSAIEVANTHGKGLVLEVVASDDIAENDEIYLDYGRAWSKAWDDHVDRWRPPNGAETYMSADQWFHRQRVENIVATEEELKDDPLPANLQTVCYFDADAKFISAEEGVTYSRWQDDELPHECLRPCKILERYSNPDPEDEDDMWLYKAEMFHFDGEEKFNFCSLPPGRHVTKDLTYDGIFILDKPYTHDLFLTTAFRHEIGIPRDIFPTPWMRKKLRKKEDESAIRARSEEGAEFRRKKPGEVKTKKLLMKEQKEKSARMDL</sequence>
<protein>
    <recommendedName>
        <fullName evidence="1">SET domain-containing protein</fullName>
    </recommendedName>
</protein>
<reference evidence="2 3" key="1">
    <citation type="journal article" date="2012" name="Genome Biol.">
        <title>Genome and low-iron response of an oceanic diatom adapted to chronic iron limitation.</title>
        <authorList>
            <person name="Lommer M."/>
            <person name="Specht M."/>
            <person name="Roy A.S."/>
            <person name="Kraemer L."/>
            <person name="Andreson R."/>
            <person name="Gutowska M.A."/>
            <person name="Wolf J."/>
            <person name="Bergner S.V."/>
            <person name="Schilhabel M.B."/>
            <person name="Klostermeier U.C."/>
            <person name="Beiko R.G."/>
            <person name="Rosenstiel P."/>
            <person name="Hippler M."/>
            <person name="Laroche J."/>
        </authorList>
    </citation>
    <scope>NUCLEOTIDE SEQUENCE [LARGE SCALE GENOMIC DNA]</scope>
    <source>
        <strain evidence="2 3">CCMP1005</strain>
    </source>
</reference>
<dbReference type="SUPFAM" id="SSF82199">
    <property type="entry name" value="SET domain"/>
    <property type="match status" value="1"/>
</dbReference>
<dbReference type="PROSITE" id="PS51257">
    <property type="entry name" value="PROKAR_LIPOPROTEIN"/>
    <property type="match status" value="1"/>
</dbReference>
<dbReference type="PROSITE" id="PS50280">
    <property type="entry name" value="SET"/>
    <property type="match status" value="1"/>
</dbReference>
<comment type="caution">
    <text evidence="2">The sequence shown here is derived from an EMBL/GenBank/DDBJ whole genome shotgun (WGS) entry which is preliminary data.</text>
</comment>
<dbReference type="OrthoDB" id="44910at2759"/>
<keyword evidence="3" id="KW-1185">Reference proteome</keyword>
<evidence type="ECO:0000259" key="1">
    <source>
        <dbReference type="PROSITE" id="PS50280"/>
    </source>
</evidence>
<name>K0R1T0_THAOC</name>
<organism evidence="2 3">
    <name type="scientific">Thalassiosira oceanica</name>
    <name type="common">Marine diatom</name>
    <dbReference type="NCBI Taxonomy" id="159749"/>
    <lineage>
        <taxon>Eukaryota</taxon>
        <taxon>Sar</taxon>
        <taxon>Stramenopiles</taxon>
        <taxon>Ochrophyta</taxon>
        <taxon>Bacillariophyta</taxon>
        <taxon>Coscinodiscophyceae</taxon>
        <taxon>Thalassiosirophycidae</taxon>
        <taxon>Thalassiosirales</taxon>
        <taxon>Thalassiosiraceae</taxon>
        <taxon>Thalassiosira</taxon>
    </lineage>
</organism>